<dbReference type="InterPro" id="IPR011990">
    <property type="entry name" value="TPR-like_helical_dom_sf"/>
</dbReference>
<evidence type="ECO:0000256" key="1">
    <source>
        <dbReference type="ARBA" id="ARBA00023125"/>
    </source>
</evidence>
<dbReference type="Gene3D" id="1.25.40.10">
    <property type="entry name" value="Tetratricopeptide repeat domain"/>
    <property type="match status" value="2"/>
</dbReference>
<accession>A0ABQ0MTY6</accession>
<sequence length="907" mass="105657">MQVYNYKEGVKLYNSQNTSAEMVKENFVIRLREYNKLWKAIINSDMKHPEQHYIVQGVRGAGKTTLLRRLAIAVEESDELSSWLIPITFKEEEYGISSLFTFWERIAEELSEYDHALFDVLFDKIDQLKESEVKQLISHINHALVNNHKKIILFIDNIAELFEQFDQVESEMLREILTTNNNIRIIGGSAIRLEAFFDNKAPFYQFFTIKTLTGLNKQETTALLNKLSEHAGEKEQEILTNILKSSPEKIELIRRLTGGIPRTIVILFNILVEGPKGNAFTLLEETIDKTTPLYKHRMDDLTPQQKPIVNAIALNWDGISVKEIAEKTRLPSKLVSAQLRQLEKQWIIEKTPTNTKNHLYALKERFFNIWYLMRYGRRSDRKRVLWLTQFMEIWCTGDELKQRSKIFTKHLNNTCHPGASIALANAFMCSDQLTHQDKNNIFSAMSLFLQESGNEKSHRELLPILEKNSIEYNTLLQQLYNPDEHLSKAEEERLEILLKEKGNISRLGLFYVRTEQYQKAEKILINSDDAEETGILAAVYMEQNKLHLAIKHAKLAINKKHYLAYKLLAEIYIKQDNITKAIEACLFAIKHDVTDSHRQLSAVYLATKQFTLAEKHALLAVEHKEYKSNFNLGEVYFSLDKIEQAREIFIHELEHEKFDNDIYAFLTWIDLRLDKMDSAETYLQLGLAHNSFGIEFVAGYFHYINDNYSSAKKYFLKSINGGFTSAFSNLAKIYDKEENLPLAEEYYSKAIDVGNDKAEINLADFYFYNIQTKNKTKALELAEKTIKENPSFDAECLYISILLWNNNFELATQVMESLLTNFTFNDQGQESELISLFTLFLAKGQTNLVDRWFKEYNFKERFKPLYYALMSLMREQYPNEILRMGSELTETVNEILEDIEAKALLYK</sequence>
<dbReference type="InterPro" id="IPR003593">
    <property type="entry name" value="AAA+_ATPase"/>
</dbReference>
<dbReference type="InterPro" id="IPR036390">
    <property type="entry name" value="WH_DNA-bd_sf"/>
</dbReference>
<dbReference type="SMART" id="SM00028">
    <property type="entry name" value="TPR"/>
    <property type="match status" value="3"/>
</dbReference>
<dbReference type="SUPFAM" id="SSF52540">
    <property type="entry name" value="P-loop containing nucleoside triphosphate hydrolases"/>
    <property type="match status" value="1"/>
</dbReference>
<protein>
    <recommendedName>
        <fullName evidence="3">AAA+ ATPase domain-containing protein</fullName>
    </recommendedName>
</protein>
<dbReference type="SMART" id="SM00382">
    <property type="entry name" value="AAA"/>
    <property type="match status" value="1"/>
</dbReference>
<dbReference type="Gene3D" id="1.10.10.10">
    <property type="entry name" value="Winged helix-like DNA-binding domain superfamily/Winged helix DNA-binding domain"/>
    <property type="match status" value="1"/>
</dbReference>
<keyword evidence="1" id="KW-0238">DNA-binding</keyword>
<evidence type="ECO:0000256" key="2">
    <source>
        <dbReference type="PROSITE-ProRule" id="PRU00339"/>
    </source>
</evidence>
<proteinExistence type="predicted"/>
<dbReference type="InterPro" id="IPR036388">
    <property type="entry name" value="WH-like_DNA-bd_sf"/>
</dbReference>
<dbReference type="SUPFAM" id="SSF81901">
    <property type="entry name" value="HCP-like"/>
    <property type="match status" value="2"/>
</dbReference>
<dbReference type="InterPro" id="IPR041664">
    <property type="entry name" value="AAA_16"/>
</dbReference>
<dbReference type="EMBL" id="BDQM01000008">
    <property type="protein sequence ID" value="GAW95840.1"/>
    <property type="molecule type" value="Genomic_DNA"/>
</dbReference>
<name>A0ABQ0MTY6_9GAMM</name>
<feature type="domain" description="AAA+ ATPase" evidence="3">
    <location>
        <begin position="49"/>
        <end position="207"/>
    </location>
</feature>
<dbReference type="InterPro" id="IPR019734">
    <property type="entry name" value="TPR_rpt"/>
</dbReference>
<organism evidence="4 5">
    <name type="scientific">Colwellia marinimaniae</name>
    <dbReference type="NCBI Taxonomy" id="1513592"/>
    <lineage>
        <taxon>Bacteria</taxon>
        <taxon>Pseudomonadati</taxon>
        <taxon>Pseudomonadota</taxon>
        <taxon>Gammaproteobacteria</taxon>
        <taxon>Alteromonadales</taxon>
        <taxon>Colwelliaceae</taxon>
        <taxon>Colwellia</taxon>
    </lineage>
</organism>
<dbReference type="PROSITE" id="PS50005">
    <property type="entry name" value="TPR"/>
    <property type="match status" value="1"/>
</dbReference>
<feature type="repeat" description="TPR" evidence="2">
    <location>
        <begin position="724"/>
        <end position="757"/>
    </location>
</feature>
<dbReference type="SUPFAM" id="SSF46785">
    <property type="entry name" value="Winged helix' DNA-binding domain"/>
    <property type="match status" value="1"/>
</dbReference>
<keyword evidence="5" id="KW-1185">Reference proteome</keyword>
<keyword evidence="2" id="KW-0802">TPR repeat</keyword>
<reference evidence="4 5" key="1">
    <citation type="submission" date="2017-06" db="EMBL/GenBank/DDBJ databases">
        <title>Whole Genome Sequences of Colwellia marinimaniae MTCD1.</title>
        <authorList>
            <person name="Kusumoto H."/>
            <person name="Inoue M."/>
            <person name="Tanikawa K."/>
            <person name="Maeji H."/>
            <person name="Cameron J.H."/>
            <person name="Bartlett D.H."/>
        </authorList>
    </citation>
    <scope>NUCLEOTIDE SEQUENCE [LARGE SCALE GENOMIC DNA]</scope>
    <source>
        <strain evidence="4 5">MTCD1</strain>
    </source>
</reference>
<dbReference type="Pfam" id="PF13191">
    <property type="entry name" value="AAA_16"/>
    <property type="match status" value="1"/>
</dbReference>
<dbReference type="Proteomes" id="UP000197068">
    <property type="component" value="Unassembled WGS sequence"/>
</dbReference>
<evidence type="ECO:0000313" key="4">
    <source>
        <dbReference type="EMBL" id="GAW95840.1"/>
    </source>
</evidence>
<dbReference type="PANTHER" id="PTHR34301">
    <property type="entry name" value="DNA-BINDING PROTEIN-RELATED"/>
    <property type="match status" value="1"/>
</dbReference>
<dbReference type="PANTHER" id="PTHR34301:SF8">
    <property type="entry name" value="ATPASE DOMAIN-CONTAINING PROTEIN"/>
    <property type="match status" value="1"/>
</dbReference>
<evidence type="ECO:0000313" key="5">
    <source>
        <dbReference type="Proteomes" id="UP000197068"/>
    </source>
</evidence>
<comment type="caution">
    <text evidence="4">The sequence shown here is derived from an EMBL/GenBank/DDBJ whole genome shotgun (WGS) entry which is preliminary data.</text>
</comment>
<dbReference type="RefSeq" id="WP_057179624.1">
    <property type="nucleotide sequence ID" value="NZ_BDQM01000008.1"/>
</dbReference>
<dbReference type="InterPro" id="IPR027417">
    <property type="entry name" value="P-loop_NTPase"/>
</dbReference>
<dbReference type="Gene3D" id="3.40.50.300">
    <property type="entry name" value="P-loop containing nucleotide triphosphate hydrolases"/>
    <property type="match status" value="1"/>
</dbReference>
<evidence type="ECO:0000259" key="3">
    <source>
        <dbReference type="SMART" id="SM00382"/>
    </source>
</evidence>
<gene>
    <name evidence="4" type="ORF">MTCD1_01443</name>
</gene>